<accession>A0AAW8R2Q1</accession>
<keyword evidence="3" id="KW-1185">Reference proteome</keyword>
<protein>
    <submittedName>
        <fullName evidence="2">Cupin-like domain-containing protein</fullName>
    </submittedName>
</protein>
<name>A0AAW8R2Q1_9ALTE</name>
<gene>
    <name evidence="2" type="ORF">RM544_13560</name>
</gene>
<dbReference type="InterPro" id="IPR003347">
    <property type="entry name" value="JmjC_dom"/>
</dbReference>
<evidence type="ECO:0000313" key="3">
    <source>
        <dbReference type="Proteomes" id="UP001249020"/>
    </source>
</evidence>
<dbReference type="Gene3D" id="2.60.120.650">
    <property type="entry name" value="Cupin"/>
    <property type="match status" value="1"/>
</dbReference>
<sequence length="341" mass="38879">MSESFVPSNMPSPLVFERVSREQFEQELQPMGQPFVMKGFAKHWHIVKSGLNSPNDLRRKAPQLNEAISVTRILAEEKSRMFYNPDMTGMNFGVASLSLDDCLRRMQETADNGKDDSPDYAAQCVPVAKYFPQILNNIDNPLVEKGLEPFIWFGNRVIVAPHFDETDNIAVVAAGRRRFTLFPPQQTKNLYIGPLDFNPAGQAISLVNILKPDLDAHPKYAEAYKHGLSVELAPGDAIYIPTPWWHHVQSLSPFNVLINYWWSQNDFGTAKPLGALLHAIQAFRTLPKPQQDAFRALLDYYVFDEANASREHIPEHAHGWLGELDDEKRRVLEHWIKNFSQ</sequence>
<dbReference type="PROSITE" id="PS51184">
    <property type="entry name" value="JMJC"/>
    <property type="match status" value="1"/>
</dbReference>
<dbReference type="EMBL" id="JAVRIE010000005">
    <property type="protein sequence ID" value="MDT0583571.1"/>
    <property type="molecule type" value="Genomic_DNA"/>
</dbReference>
<dbReference type="PANTHER" id="PTHR12461:SF105">
    <property type="entry name" value="HYPOXIA-INDUCIBLE FACTOR 1-ALPHA INHIBITOR"/>
    <property type="match status" value="1"/>
</dbReference>
<dbReference type="SMART" id="SM00558">
    <property type="entry name" value="JmjC"/>
    <property type="match status" value="1"/>
</dbReference>
<dbReference type="Pfam" id="PF13621">
    <property type="entry name" value="Cupin_8"/>
    <property type="match status" value="1"/>
</dbReference>
<dbReference type="PANTHER" id="PTHR12461">
    <property type="entry name" value="HYPOXIA-INDUCIBLE FACTOR 1 ALPHA INHIBITOR-RELATED"/>
    <property type="match status" value="1"/>
</dbReference>
<dbReference type="InterPro" id="IPR041667">
    <property type="entry name" value="Cupin_8"/>
</dbReference>
<dbReference type="Proteomes" id="UP001249020">
    <property type="component" value="Unassembled WGS sequence"/>
</dbReference>
<reference evidence="2 3" key="1">
    <citation type="submission" date="2023-09" db="EMBL/GenBank/DDBJ databases">
        <authorList>
            <person name="Rey-Velasco X."/>
        </authorList>
    </citation>
    <scope>NUCLEOTIDE SEQUENCE [LARGE SCALE GENOMIC DNA]</scope>
    <source>
        <strain evidence="2 3">W409</strain>
    </source>
</reference>
<dbReference type="SUPFAM" id="SSF51197">
    <property type="entry name" value="Clavaminate synthase-like"/>
    <property type="match status" value="1"/>
</dbReference>
<proteinExistence type="predicted"/>
<organism evidence="2 3">
    <name type="scientific">Brumicola blandensis</name>
    <dbReference type="NCBI Taxonomy" id="3075611"/>
    <lineage>
        <taxon>Bacteria</taxon>
        <taxon>Pseudomonadati</taxon>
        <taxon>Pseudomonadota</taxon>
        <taxon>Gammaproteobacteria</taxon>
        <taxon>Alteromonadales</taxon>
        <taxon>Alteromonadaceae</taxon>
        <taxon>Brumicola</taxon>
    </lineage>
</organism>
<evidence type="ECO:0000313" key="2">
    <source>
        <dbReference type="EMBL" id="MDT0583571.1"/>
    </source>
</evidence>
<comment type="caution">
    <text evidence="2">The sequence shown here is derived from an EMBL/GenBank/DDBJ whole genome shotgun (WGS) entry which is preliminary data.</text>
</comment>
<dbReference type="AlphaFoldDB" id="A0AAW8R2Q1"/>
<evidence type="ECO:0000259" key="1">
    <source>
        <dbReference type="PROSITE" id="PS51184"/>
    </source>
</evidence>
<feature type="domain" description="JmjC" evidence="1">
    <location>
        <begin position="114"/>
        <end position="277"/>
    </location>
</feature>
<dbReference type="RefSeq" id="WP_311362338.1">
    <property type="nucleotide sequence ID" value="NZ_JAVRIE010000005.1"/>
</dbReference>